<keyword evidence="10" id="KW-1185">Reference proteome</keyword>
<gene>
    <name evidence="9" type="ORF">JQN70_03110</name>
</gene>
<evidence type="ECO:0000256" key="5">
    <source>
        <dbReference type="ARBA" id="ARBA00022679"/>
    </source>
</evidence>
<dbReference type="InterPro" id="IPR005467">
    <property type="entry name" value="His_kinase_dom"/>
</dbReference>
<dbReference type="Gene3D" id="1.10.287.130">
    <property type="match status" value="1"/>
</dbReference>
<dbReference type="InterPro" id="IPR036890">
    <property type="entry name" value="HATPase_C_sf"/>
</dbReference>
<dbReference type="InterPro" id="IPR003661">
    <property type="entry name" value="HisK_dim/P_dom"/>
</dbReference>
<dbReference type="InterPro" id="IPR004358">
    <property type="entry name" value="Sig_transdc_His_kin-like_C"/>
</dbReference>
<dbReference type="PRINTS" id="PR00344">
    <property type="entry name" value="BCTRLSENSOR"/>
</dbReference>
<keyword evidence="6 9" id="KW-0418">Kinase</keyword>
<evidence type="ECO:0000256" key="6">
    <source>
        <dbReference type="ARBA" id="ARBA00022777"/>
    </source>
</evidence>
<evidence type="ECO:0000256" key="7">
    <source>
        <dbReference type="ARBA" id="ARBA00023012"/>
    </source>
</evidence>
<evidence type="ECO:0000313" key="10">
    <source>
        <dbReference type="Proteomes" id="UP001430172"/>
    </source>
</evidence>
<dbReference type="RefSeq" id="WP_204129858.1">
    <property type="nucleotide sequence ID" value="NZ_JAFDVD010000004.1"/>
</dbReference>
<comment type="caution">
    <text evidence="9">The sequence shown here is derived from an EMBL/GenBank/DDBJ whole genome shotgun (WGS) entry which is preliminary data.</text>
</comment>
<dbReference type="InterPro" id="IPR036097">
    <property type="entry name" value="HisK_dim/P_sf"/>
</dbReference>
<dbReference type="Pfam" id="PF00512">
    <property type="entry name" value="HisKA"/>
    <property type="match status" value="1"/>
</dbReference>
<name>A0ABS2CHL6_9MICO</name>
<dbReference type="Proteomes" id="UP001430172">
    <property type="component" value="Unassembled WGS sequence"/>
</dbReference>
<accession>A0ABS2CHL6</accession>
<dbReference type="PROSITE" id="PS50109">
    <property type="entry name" value="HIS_KIN"/>
    <property type="match status" value="1"/>
</dbReference>
<dbReference type="SUPFAM" id="SSF55874">
    <property type="entry name" value="ATPase domain of HSP90 chaperone/DNA topoisomerase II/histidine kinase"/>
    <property type="match status" value="1"/>
</dbReference>
<dbReference type="Gene3D" id="3.30.450.20">
    <property type="entry name" value="PAS domain"/>
    <property type="match status" value="1"/>
</dbReference>
<keyword evidence="5" id="KW-0808">Transferase</keyword>
<evidence type="ECO:0000256" key="3">
    <source>
        <dbReference type="ARBA" id="ARBA00012438"/>
    </source>
</evidence>
<organism evidence="9 10">
    <name type="scientific">Phycicoccus sonneratiae</name>
    <dbReference type="NCBI Taxonomy" id="2807628"/>
    <lineage>
        <taxon>Bacteria</taxon>
        <taxon>Bacillati</taxon>
        <taxon>Actinomycetota</taxon>
        <taxon>Actinomycetes</taxon>
        <taxon>Micrococcales</taxon>
        <taxon>Intrasporangiaceae</taxon>
        <taxon>Phycicoccus</taxon>
    </lineage>
</organism>
<feature type="domain" description="Histidine kinase" evidence="8">
    <location>
        <begin position="142"/>
        <end position="357"/>
    </location>
</feature>
<dbReference type="SMART" id="SM00388">
    <property type="entry name" value="HisKA"/>
    <property type="match status" value="1"/>
</dbReference>
<protein>
    <recommendedName>
        <fullName evidence="3">histidine kinase</fullName>
        <ecNumber evidence="3">2.7.13.3</ecNumber>
    </recommendedName>
</protein>
<dbReference type="GO" id="GO:0016301">
    <property type="term" value="F:kinase activity"/>
    <property type="evidence" value="ECO:0007669"/>
    <property type="project" value="UniProtKB-KW"/>
</dbReference>
<dbReference type="InterPro" id="IPR035965">
    <property type="entry name" value="PAS-like_dom_sf"/>
</dbReference>
<evidence type="ECO:0000256" key="2">
    <source>
        <dbReference type="ARBA" id="ARBA00004236"/>
    </source>
</evidence>
<reference evidence="9" key="1">
    <citation type="submission" date="2021-02" db="EMBL/GenBank/DDBJ databases">
        <title>Phycicoccus sp. MQZ13P-5T, whole genome shotgun sequence.</title>
        <authorList>
            <person name="Tuo L."/>
        </authorList>
    </citation>
    <scope>NUCLEOTIDE SEQUENCE</scope>
    <source>
        <strain evidence="9">MQZ13P-5</strain>
    </source>
</reference>
<dbReference type="SUPFAM" id="SSF55785">
    <property type="entry name" value="PYP-like sensor domain (PAS domain)"/>
    <property type="match status" value="1"/>
</dbReference>
<dbReference type="EMBL" id="JAFDVD010000004">
    <property type="protein sequence ID" value="MBM6399368.1"/>
    <property type="molecule type" value="Genomic_DNA"/>
</dbReference>
<dbReference type="EC" id="2.7.13.3" evidence="3"/>
<sequence length="357" mass="39252">MPERYLVPDDLAANGLEFIPDGLVAAIGPDRTVRFMNSRAERITGLRAADVVGRDLVEALPLQDLGGDSWWELTDPWHGLETRTGHRERLLVLPSGRELLVTAQYNRRGRGRGQPVVSVVLGLRDAEGRRRAEKESAALLTSVAHELRSPLTGVKGFSSTLLRNWERFTDEQKRLMLETIEADADRVTRLITELLDTSRIGTGRLTVHPVPVAVLPRMEAQVERRVAAGADRDQFELHVGDGVDVVWADADRLEQVLTNLVDNALRHGRGRVSISAERSHWDGPAAVDVVVSDDGDGIAPQHRELVFSRFWQAGAKHGTGLGLYLVRGLVEAHGGEVVVEEAPTGGARLRATFPDLE</sequence>
<dbReference type="Gene3D" id="3.30.565.10">
    <property type="entry name" value="Histidine kinase-like ATPase, C-terminal domain"/>
    <property type="match status" value="1"/>
</dbReference>
<keyword evidence="4" id="KW-0597">Phosphoprotein</keyword>
<comment type="subcellular location">
    <subcellularLocation>
        <location evidence="2">Cell membrane</location>
    </subcellularLocation>
</comment>
<dbReference type="CDD" id="cd00075">
    <property type="entry name" value="HATPase"/>
    <property type="match status" value="1"/>
</dbReference>
<dbReference type="SUPFAM" id="SSF47384">
    <property type="entry name" value="Homodimeric domain of signal transducing histidine kinase"/>
    <property type="match status" value="1"/>
</dbReference>
<dbReference type="Pfam" id="PF02518">
    <property type="entry name" value="HATPase_c"/>
    <property type="match status" value="1"/>
</dbReference>
<evidence type="ECO:0000259" key="8">
    <source>
        <dbReference type="PROSITE" id="PS50109"/>
    </source>
</evidence>
<evidence type="ECO:0000313" key="9">
    <source>
        <dbReference type="EMBL" id="MBM6399368.1"/>
    </source>
</evidence>
<proteinExistence type="predicted"/>
<comment type="catalytic activity">
    <reaction evidence="1">
        <text>ATP + protein L-histidine = ADP + protein N-phospho-L-histidine.</text>
        <dbReference type="EC" id="2.7.13.3"/>
    </reaction>
</comment>
<dbReference type="CDD" id="cd00082">
    <property type="entry name" value="HisKA"/>
    <property type="match status" value="1"/>
</dbReference>
<dbReference type="InterPro" id="IPR003594">
    <property type="entry name" value="HATPase_dom"/>
</dbReference>
<evidence type="ECO:0000256" key="4">
    <source>
        <dbReference type="ARBA" id="ARBA00022553"/>
    </source>
</evidence>
<dbReference type="SMART" id="SM00387">
    <property type="entry name" value="HATPase_c"/>
    <property type="match status" value="1"/>
</dbReference>
<dbReference type="PANTHER" id="PTHR43711:SF1">
    <property type="entry name" value="HISTIDINE KINASE 1"/>
    <property type="match status" value="1"/>
</dbReference>
<dbReference type="InterPro" id="IPR050736">
    <property type="entry name" value="Sensor_HK_Regulatory"/>
</dbReference>
<keyword evidence="7" id="KW-0902">Two-component regulatory system</keyword>
<dbReference type="PANTHER" id="PTHR43711">
    <property type="entry name" value="TWO-COMPONENT HISTIDINE KINASE"/>
    <property type="match status" value="1"/>
</dbReference>
<evidence type="ECO:0000256" key="1">
    <source>
        <dbReference type="ARBA" id="ARBA00000085"/>
    </source>
</evidence>